<comment type="subcellular location">
    <subcellularLocation>
        <location evidence="1">Membrane</location>
        <topology evidence="1">Multi-pass membrane protein</topology>
    </subcellularLocation>
</comment>
<accession>A0A086SXP8</accession>
<feature type="transmembrane region" description="Helical" evidence="7">
    <location>
        <begin position="215"/>
        <end position="236"/>
    </location>
</feature>
<evidence type="ECO:0000256" key="3">
    <source>
        <dbReference type="ARBA" id="ARBA00022989"/>
    </source>
</evidence>
<proteinExistence type="inferred from homology"/>
<evidence type="ECO:0000313" key="9">
    <source>
        <dbReference type="EMBL" id="KFH41880.1"/>
    </source>
</evidence>
<dbReference type="AlphaFoldDB" id="A0A086SXP8"/>
<feature type="compositionally biased region" description="Basic and acidic residues" evidence="6">
    <location>
        <begin position="358"/>
        <end position="367"/>
    </location>
</feature>
<feature type="transmembrane region" description="Helical" evidence="7">
    <location>
        <begin position="137"/>
        <end position="158"/>
    </location>
</feature>
<dbReference type="GO" id="GO:0016020">
    <property type="term" value="C:membrane"/>
    <property type="evidence" value="ECO:0007669"/>
    <property type="project" value="UniProtKB-SubCell"/>
</dbReference>
<gene>
    <name evidence="9" type="ORF">ACRE_073870</name>
</gene>
<feature type="compositionally biased region" description="Polar residues" evidence="6">
    <location>
        <begin position="371"/>
        <end position="380"/>
    </location>
</feature>
<reference evidence="10" key="1">
    <citation type="journal article" date="2014" name="Genome Announc.">
        <title>Genome sequence and annotation of Acremonium chrysogenum, producer of the beta-lactam antibiotic cephalosporin C.</title>
        <authorList>
            <person name="Terfehr D."/>
            <person name="Dahlmann T.A."/>
            <person name="Specht T."/>
            <person name="Zadra I."/>
            <person name="Kuernsteiner H."/>
            <person name="Kueck U."/>
        </authorList>
    </citation>
    <scope>NUCLEOTIDE SEQUENCE [LARGE SCALE GENOMIC DNA]</scope>
    <source>
        <strain evidence="10">ATCC 11550 / CBS 779.69 / DSM 880 / IAM 14645 / JCM 23072 / IMI 49137</strain>
    </source>
</reference>
<sequence>MAAFPVIDGVTVFREPPEGYVVNFANPAQQKVLDHYLVFGIGGPLAFIALLQRYYTKIWLSKGLQVDDGKLSFLLRILIFHITRRHVRPFLGNAAGTIRGVTYITAPVFMLCNGFTKLSLLTFYLHLSPQKWFRTSVWISIVIVALYTSIITFMMFFQCSPPRKSFDFSITHGSCINAGILYMATAVSNIITDIILFCLPIPMVYQLHMPRFQKVGAIIIFAIGSMTVATSVVRLTMLPPVLASTDPSWDAAPANVWTFVEANLFVICGSMPTLRKFFKQVAPRIMGSSTSRSRSYANSYAANRSGHAGVLSRSRKHRSEYDPFDCDNEMQIFDSPPRREKGASPDQGTTSITVDARSTAEDNHSERAILQTKSFTVQYD</sequence>
<feature type="domain" description="Rhodopsin" evidence="8">
    <location>
        <begin position="53"/>
        <end position="279"/>
    </location>
</feature>
<keyword evidence="2 7" id="KW-0812">Transmembrane</keyword>
<dbReference type="InterPro" id="IPR052337">
    <property type="entry name" value="SAT4-like"/>
</dbReference>
<evidence type="ECO:0000256" key="1">
    <source>
        <dbReference type="ARBA" id="ARBA00004141"/>
    </source>
</evidence>
<dbReference type="Pfam" id="PF20684">
    <property type="entry name" value="Fung_rhodopsin"/>
    <property type="match status" value="1"/>
</dbReference>
<evidence type="ECO:0000256" key="7">
    <source>
        <dbReference type="SAM" id="Phobius"/>
    </source>
</evidence>
<dbReference type="OrthoDB" id="5342292at2759"/>
<keyword evidence="4 7" id="KW-0472">Membrane</keyword>
<feature type="region of interest" description="Disordered" evidence="6">
    <location>
        <begin position="308"/>
        <end position="380"/>
    </location>
</feature>
<evidence type="ECO:0000256" key="2">
    <source>
        <dbReference type="ARBA" id="ARBA00022692"/>
    </source>
</evidence>
<evidence type="ECO:0000256" key="6">
    <source>
        <dbReference type="SAM" id="MobiDB-lite"/>
    </source>
</evidence>
<keyword evidence="3 7" id="KW-1133">Transmembrane helix</keyword>
<dbReference type="EMBL" id="JPKY01000111">
    <property type="protein sequence ID" value="KFH41880.1"/>
    <property type="molecule type" value="Genomic_DNA"/>
</dbReference>
<comment type="similarity">
    <text evidence="5">Belongs to the SAT4 family.</text>
</comment>
<comment type="caution">
    <text evidence="9">The sequence shown here is derived from an EMBL/GenBank/DDBJ whole genome shotgun (WGS) entry which is preliminary data.</text>
</comment>
<feature type="transmembrane region" description="Helical" evidence="7">
    <location>
        <begin position="101"/>
        <end position="125"/>
    </location>
</feature>
<feature type="transmembrane region" description="Helical" evidence="7">
    <location>
        <begin position="178"/>
        <end position="203"/>
    </location>
</feature>
<evidence type="ECO:0000256" key="4">
    <source>
        <dbReference type="ARBA" id="ARBA00023136"/>
    </source>
</evidence>
<protein>
    <recommendedName>
        <fullName evidence="8">Rhodopsin domain-containing protein</fullName>
    </recommendedName>
</protein>
<dbReference type="PANTHER" id="PTHR33048">
    <property type="entry name" value="PTH11-LIKE INTEGRAL MEMBRANE PROTEIN (AFU_ORTHOLOGUE AFUA_5G11245)"/>
    <property type="match status" value="1"/>
</dbReference>
<name>A0A086SXP8_HAPC1</name>
<evidence type="ECO:0000259" key="8">
    <source>
        <dbReference type="Pfam" id="PF20684"/>
    </source>
</evidence>
<dbReference type="STRING" id="857340.A0A086SXP8"/>
<evidence type="ECO:0000256" key="5">
    <source>
        <dbReference type="ARBA" id="ARBA00038359"/>
    </source>
</evidence>
<organism evidence="9 10">
    <name type="scientific">Hapsidospora chrysogenum (strain ATCC 11550 / CBS 779.69 / DSM 880 / IAM 14645 / JCM 23072 / IMI 49137)</name>
    <name type="common">Acremonium chrysogenum</name>
    <dbReference type="NCBI Taxonomy" id="857340"/>
    <lineage>
        <taxon>Eukaryota</taxon>
        <taxon>Fungi</taxon>
        <taxon>Dikarya</taxon>
        <taxon>Ascomycota</taxon>
        <taxon>Pezizomycotina</taxon>
        <taxon>Sordariomycetes</taxon>
        <taxon>Hypocreomycetidae</taxon>
        <taxon>Hypocreales</taxon>
        <taxon>Bionectriaceae</taxon>
        <taxon>Hapsidospora</taxon>
    </lineage>
</organism>
<dbReference type="HOGENOM" id="CLU_028200_12_0_1"/>
<feature type="transmembrane region" description="Helical" evidence="7">
    <location>
        <begin position="256"/>
        <end position="274"/>
    </location>
</feature>
<feature type="transmembrane region" description="Helical" evidence="7">
    <location>
        <begin position="36"/>
        <end position="55"/>
    </location>
</feature>
<keyword evidence="10" id="KW-1185">Reference proteome</keyword>
<evidence type="ECO:0000313" key="10">
    <source>
        <dbReference type="Proteomes" id="UP000029964"/>
    </source>
</evidence>
<dbReference type="InterPro" id="IPR049326">
    <property type="entry name" value="Rhodopsin_dom_fungi"/>
</dbReference>
<dbReference type="Proteomes" id="UP000029964">
    <property type="component" value="Unassembled WGS sequence"/>
</dbReference>
<dbReference type="PANTHER" id="PTHR33048:SF124">
    <property type="entry name" value="INTEGRAL MEMBRANE PROTEIN"/>
    <property type="match status" value="1"/>
</dbReference>